<dbReference type="EMBL" id="JARKNE010000007">
    <property type="protein sequence ID" value="KAK5818824.1"/>
    <property type="molecule type" value="Genomic_DNA"/>
</dbReference>
<evidence type="ECO:0000313" key="1">
    <source>
        <dbReference type="EMBL" id="KAK5818824.1"/>
    </source>
</evidence>
<proteinExistence type="predicted"/>
<organism evidence="1 2">
    <name type="scientific">Gossypium arboreum</name>
    <name type="common">Tree cotton</name>
    <name type="synonym">Gossypium nanking</name>
    <dbReference type="NCBI Taxonomy" id="29729"/>
    <lineage>
        <taxon>Eukaryota</taxon>
        <taxon>Viridiplantae</taxon>
        <taxon>Streptophyta</taxon>
        <taxon>Embryophyta</taxon>
        <taxon>Tracheophyta</taxon>
        <taxon>Spermatophyta</taxon>
        <taxon>Magnoliopsida</taxon>
        <taxon>eudicotyledons</taxon>
        <taxon>Gunneridae</taxon>
        <taxon>Pentapetalae</taxon>
        <taxon>rosids</taxon>
        <taxon>malvids</taxon>
        <taxon>Malvales</taxon>
        <taxon>Malvaceae</taxon>
        <taxon>Malvoideae</taxon>
        <taxon>Gossypium</taxon>
    </lineage>
</organism>
<dbReference type="PANTHER" id="PTHR46033:SF8">
    <property type="entry name" value="PROTEIN MAINTENANCE OF MERISTEMS-LIKE"/>
    <property type="match status" value="1"/>
</dbReference>
<dbReference type="PANTHER" id="PTHR46033">
    <property type="entry name" value="PROTEIN MAIN-LIKE 2"/>
    <property type="match status" value="1"/>
</dbReference>
<sequence>MLEGIRIWINGIDLHVQFEECTITLEDVTLQLGQPIDGSAVTSASTMFESIVLCYHLLGHSLGDGGDKFKSLRFSWLKVKFRNFIE</sequence>
<accession>A0ABR0PC08</accession>
<dbReference type="Proteomes" id="UP001358586">
    <property type="component" value="Chromosome 7"/>
</dbReference>
<evidence type="ECO:0000313" key="2">
    <source>
        <dbReference type="Proteomes" id="UP001358586"/>
    </source>
</evidence>
<name>A0ABR0PC08_GOSAR</name>
<dbReference type="InterPro" id="IPR044824">
    <property type="entry name" value="MAIN-like"/>
</dbReference>
<reference evidence="1 2" key="1">
    <citation type="submission" date="2023-03" db="EMBL/GenBank/DDBJ databases">
        <title>WGS of Gossypium arboreum.</title>
        <authorList>
            <person name="Yu D."/>
        </authorList>
    </citation>
    <scope>NUCLEOTIDE SEQUENCE [LARGE SCALE GENOMIC DNA]</scope>
    <source>
        <tissue evidence="1">Leaf</tissue>
    </source>
</reference>
<keyword evidence="2" id="KW-1185">Reference proteome</keyword>
<comment type="caution">
    <text evidence="1">The sequence shown here is derived from an EMBL/GenBank/DDBJ whole genome shotgun (WGS) entry which is preliminary data.</text>
</comment>
<protein>
    <submittedName>
        <fullName evidence="1">Uncharacterized protein</fullName>
    </submittedName>
</protein>
<gene>
    <name evidence="1" type="ORF">PVK06_023770</name>
</gene>